<proteinExistence type="predicted"/>
<evidence type="ECO:0000313" key="5">
    <source>
        <dbReference type="EMBL" id="PWK16176.1"/>
    </source>
</evidence>
<comment type="caution">
    <text evidence="5">The sequence shown here is derived from an EMBL/GenBank/DDBJ whole genome shotgun (WGS) entry which is preliminary data.</text>
</comment>
<dbReference type="Pfam" id="PF04101">
    <property type="entry name" value="Glyco_tran_28_C"/>
    <property type="match status" value="1"/>
</dbReference>
<dbReference type="SUPFAM" id="SSF53756">
    <property type="entry name" value="UDP-Glycosyltransferase/glycogen phosphorylase"/>
    <property type="match status" value="1"/>
</dbReference>
<accession>A0A316DEL4</accession>
<keyword evidence="5" id="KW-0378">Hydrolase</keyword>
<keyword evidence="6" id="KW-1185">Reference proteome</keyword>
<evidence type="ECO:0000259" key="4">
    <source>
        <dbReference type="Pfam" id="PF04101"/>
    </source>
</evidence>
<gene>
    <name evidence="5" type="ORF">C7459_10137</name>
</gene>
<organism evidence="5 6">
    <name type="scientific">Tumebacillus permanentifrigoris</name>
    <dbReference type="NCBI Taxonomy" id="378543"/>
    <lineage>
        <taxon>Bacteria</taxon>
        <taxon>Bacillati</taxon>
        <taxon>Bacillota</taxon>
        <taxon>Bacilli</taxon>
        <taxon>Bacillales</taxon>
        <taxon>Alicyclobacillaceae</taxon>
        <taxon>Tumebacillus</taxon>
    </lineage>
</organism>
<dbReference type="PANTHER" id="PTHR21015:SF22">
    <property type="entry name" value="GLYCOSYLTRANSFERASE"/>
    <property type="match status" value="1"/>
</dbReference>
<dbReference type="GO" id="GO:0016758">
    <property type="term" value="F:hexosyltransferase activity"/>
    <property type="evidence" value="ECO:0007669"/>
    <property type="project" value="InterPro"/>
</dbReference>
<name>A0A316DEL4_9BACL</name>
<keyword evidence="1" id="KW-0472">Membrane</keyword>
<dbReference type="PANTHER" id="PTHR21015">
    <property type="entry name" value="UDP-N-ACETYLGLUCOSAMINE--N-ACETYLMURAMYL-(PENTAPEPTIDE) PYROPHOSPHORYL-UNDECAPRENOL N-ACETYLGLUCOSAMINE TRANSFERASE 1"/>
    <property type="match status" value="1"/>
</dbReference>
<dbReference type="InterPro" id="IPR007235">
    <property type="entry name" value="Glyco_trans_28_C"/>
</dbReference>
<dbReference type="RefSeq" id="WP_170119174.1">
    <property type="nucleotide sequence ID" value="NZ_QGGL01000001.1"/>
</dbReference>
<evidence type="ECO:0000256" key="3">
    <source>
        <dbReference type="PIRSR" id="PIRSR620023-2"/>
    </source>
</evidence>
<evidence type="ECO:0000256" key="1">
    <source>
        <dbReference type="ARBA" id="ARBA00023136"/>
    </source>
</evidence>
<dbReference type="InterPro" id="IPR020023">
    <property type="entry name" value="PseG"/>
</dbReference>
<reference evidence="5 6" key="1">
    <citation type="submission" date="2018-05" db="EMBL/GenBank/DDBJ databases">
        <title>Genomic Encyclopedia of Type Strains, Phase IV (KMG-IV): sequencing the most valuable type-strain genomes for metagenomic binning, comparative biology and taxonomic classification.</title>
        <authorList>
            <person name="Goeker M."/>
        </authorList>
    </citation>
    <scope>NUCLEOTIDE SEQUENCE [LARGE SCALE GENOMIC DNA]</scope>
    <source>
        <strain evidence="5 6">DSM 18773</strain>
    </source>
</reference>
<dbReference type="Gene3D" id="3.40.50.11190">
    <property type="match status" value="1"/>
</dbReference>
<dbReference type="NCBIfam" id="TIGR03590">
    <property type="entry name" value="PseG"/>
    <property type="match status" value="1"/>
</dbReference>
<dbReference type="Proteomes" id="UP000245634">
    <property type="component" value="Unassembled WGS sequence"/>
</dbReference>
<dbReference type="Gene3D" id="3.40.50.2000">
    <property type="entry name" value="Glycogen Phosphorylase B"/>
    <property type="match status" value="1"/>
</dbReference>
<feature type="binding site" evidence="3">
    <location>
        <position position="180"/>
    </location>
    <ligand>
        <name>substrate</name>
    </ligand>
</feature>
<protein>
    <submittedName>
        <fullName evidence="5">UDP-2,4-diacetamido-2,4, 6-trideoxy-beta-L-altropyranose hydrolase</fullName>
    </submittedName>
</protein>
<evidence type="ECO:0000256" key="2">
    <source>
        <dbReference type="PIRSR" id="PIRSR620023-1"/>
    </source>
</evidence>
<feature type="binding site" evidence="3">
    <location>
        <position position="283"/>
    </location>
    <ligand>
        <name>substrate</name>
    </ligand>
</feature>
<feature type="active site" description="Proton acceptor" evidence="2">
    <location>
        <position position="22"/>
    </location>
</feature>
<dbReference type="EMBL" id="QGGL01000001">
    <property type="protein sequence ID" value="PWK16176.1"/>
    <property type="molecule type" value="Genomic_DNA"/>
</dbReference>
<sequence>MKRKGLQIVFRADSSTEIGTGHVMRCLTLADELRARGARIAFLCRELDGNLCDYIETIKGHAVFRMPVIPDLEESSLSFYERWMGASWAQDALQVQEILQELDPPADWLILDSYALDQRFESRMRQWVDQIMVIDDMADRPHDCDLLLDQNLYPNLETRYDALVPKDCRMLLGPRYALLRPEFASARETLRQRDGQVRRMLVFFGGSDPTEETEKALEALRSLKLDHVTVDVVVGGANPRKAQIAALCAELPTAVFHLQIQNMAELMASADLGIGAMGSATWERCYLGLPSITVVVAENQAETTAAVEAAKAVWNLGWSDEVTPAKLAKAVYDMMQAPDQLLEMSEAGLKLMGSRQDLGIGGPVSQAIYSRYEVDPA</sequence>
<dbReference type="AlphaFoldDB" id="A0A316DEL4"/>
<evidence type="ECO:0000313" key="6">
    <source>
        <dbReference type="Proteomes" id="UP000245634"/>
    </source>
</evidence>
<feature type="domain" description="Glycosyl transferase family 28 C-terminal" evidence="4">
    <location>
        <begin position="200"/>
        <end position="347"/>
    </location>
</feature>
<dbReference type="GO" id="GO:0016787">
    <property type="term" value="F:hydrolase activity"/>
    <property type="evidence" value="ECO:0007669"/>
    <property type="project" value="UniProtKB-KW"/>
</dbReference>